<evidence type="ECO:0000313" key="2">
    <source>
        <dbReference type="Proteomes" id="UP000029121"/>
    </source>
</evidence>
<dbReference type="Proteomes" id="UP000029121">
    <property type="component" value="Unassembled WGS sequence"/>
</dbReference>
<evidence type="ECO:0000313" key="1">
    <source>
        <dbReference type="EMBL" id="EOA22459.1"/>
    </source>
</evidence>
<protein>
    <submittedName>
        <fullName evidence="1">Uncharacterized protein</fullName>
    </submittedName>
</protein>
<keyword evidence="2" id="KW-1185">Reference proteome</keyword>
<proteinExistence type="predicted"/>
<accession>R0GZU8</accession>
<gene>
    <name evidence="1" type="ORF">CARUB_v10003107mg</name>
</gene>
<sequence length="67" mass="7807">MNSICRKYCFRVFSSDGCSKDMAFLLQLSSHLTKSSQRKRAVAELWTQSMKIYVCNSTRHQNSKQKL</sequence>
<name>R0GZU8_9BRAS</name>
<dbReference type="AlphaFoldDB" id="R0GZU8"/>
<reference evidence="2" key="1">
    <citation type="journal article" date="2013" name="Nat. Genet.">
        <title>The Capsella rubella genome and the genomic consequences of rapid mating system evolution.</title>
        <authorList>
            <person name="Slotte T."/>
            <person name="Hazzouri K.M."/>
            <person name="Agren J.A."/>
            <person name="Koenig D."/>
            <person name="Maumus F."/>
            <person name="Guo Y.L."/>
            <person name="Steige K."/>
            <person name="Platts A.E."/>
            <person name="Escobar J.S."/>
            <person name="Newman L.K."/>
            <person name="Wang W."/>
            <person name="Mandakova T."/>
            <person name="Vello E."/>
            <person name="Smith L.M."/>
            <person name="Henz S.R."/>
            <person name="Steffen J."/>
            <person name="Takuno S."/>
            <person name="Brandvain Y."/>
            <person name="Coop G."/>
            <person name="Andolfatto P."/>
            <person name="Hu T.T."/>
            <person name="Blanchette M."/>
            <person name="Clark R.M."/>
            <person name="Quesneville H."/>
            <person name="Nordborg M."/>
            <person name="Gaut B.S."/>
            <person name="Lysak M.A."/>
            <person name="Jenkins J."/>
            <person name="Grimwood J."/>
            <person name="Chapman J."/>
            <person name="Prochnik S."/>
            <person name="Shu S."/>
            <person name="Rokhsar D."/>
            <person name="Schmutz J."/>
            <person name="Weigel D."/>
            <person name="Wright S.I."/>
        </authorList>
    </citation>
    <scope>NUCLEOTIDE SEQUENCE [LARGE SCALE GENOMIC DNA]</scope>
    <source>
        <strain evidence="2">cv. Monte Gargano</strain>
    </source>
</reference>
<organism evidence="1 2">
    <name type="scientific">Capsella rubella</name>
    <dbReference type="NCBI Taxonomy" id="81985"/>
    <lineage>
        <taxon>Eukaryota</taxon>
        <taxon>Viridiplantae</taxon>
        <taxon>Streptophyta</taxon>
        <taxon>Embryophyta</taxon>
        <taxon>Tracheophyta</taxon>
        <taxon>Spermatophyta</taxon>
        <taxon>Magnoliopsida</taxon>
        <taxon>eudicotyledons</taxon>
        <taxon>Gunneridae</taxon>
        <taxon>Pentapetalae</taxon>
        <taxon>rosids</taxon>
        <taxon>malvids</taxon>
        <taxon>Brassicales</taxon>
        <taxon>Brassicaceae</taxon>
        <taxon>Camelineae</taxon>
        <taxon>Capsella</taxon>
    </lineage>
</organism>
<dbReference type="EMBL" id="KB870810">
    <property type="protein sequence ID" value="EOA22459.1"/>
    <property type="molecule type" value="Genomic_DNA"/>
</dbReference>